<name>A0ABS9H2J7_9BACL</name>
<gene>
    <name evidence="1" type="ORF">L2716_09835</name>
</gene>
<evidence type="ECO:0000313" key="2">
    <source>
        <dbReference type="Proteomes" id="UP001649381"/>
    </source>
</evidence>
<reference evidence="1 2" key="1">
    <citation type="submission" date="2022-01" db="EMBL/GenBank/DDBJ databases">
        <title>Alkalihalobacillus sp. EGI L200015, a novel bacterium isolated from a salt lake sediment.</title>
        <authorList>
            <person name="Gao L."/>
            <person name="Fang B.-Z."/>
            <person name="Li W.-J."/>
        </authorList>
    </citation>
    <scope>NUCLEOTIDE SEQUENCE [LARGE SCALE GENOMIC DNA]</scope>
    <source>
        <strain evidence="1 2">KCTC 12718</strain>
    </source>
</reference>
<organism evidence="1 2">
    <name type="scientific">Pseudalkalibacillus berkeleyi</name>
    <dbReference type="NCBI Taxonomy" id="1069813"/>
    <lineage>
        <taxon>Bacteria</taxon>
        <taxon>Bacillati</taxon>
        <taxon>Bacillota</taxon>
        <taxon>Bacilli</taxon>
        <taxon>Bacillales</taxon>
        <taxon>Fictibacillaceae</taxon>
        <taxon>Pseudalkalibacillus</taxon>
    </lineage>
</organism>
<protein>
    <submittedName>
        <fullName evidence="1">Uncharacterized protein</fullName>
    </submittedName>
</protein>
<proteinExistence type="predicted"/>
<comment type="caution">
    <text evidence="1">The sequence shown here is derived from an EMBL/GenBank/DDBJ whole genome shotgun (WGS) entry which is preliminary data.</text>
</comment>
<accession>A0ABS9H2J7</accession>
<sequence>MMPFQLFILAIMKRVRKVDPSTLEHQTRVQSMMDEAHNKSANFMNMM</sequence>
<dbReference type="Proteomes" id="UP001649381">
    <property type="component" value="Unassembled WGS sequence"/>
</dbReference>
<evidence type="ECO:0000313" key="1">
    <source>
        <dbReference type="EMBL" id="MCF6138023.1"/>
    </source>
</evidence>
<dbReference type="RefSeq" id="WP_236334108.1">
    <property type="nucleotide sequence ID" value="NZ_JAKIJS010000001.1"/>
</dbReference>
<dbReference type="EMBL" id="JAKIJS010000001">
    <property type="protein sequence ID" value="MCF6138023.1"/>
    <property type="molecule type" value="Genomic_DNA"/>
</dbReference>
<keyword evidence="2" id="KW-1185">Reference proteome</keyword>